<feature type="transmembrane region" description="Helical" evidence="18">
    <location>
        <begin position="646"/>
        <end position="669"/>
    </location>
</feature>
<dbReference type="InterPro" id="IPR057244">
    <property type="entry name" value="GAIN_B"/>
</dbReference>
<keyword evidence="8" id="KW-0677">Repeat</keyword>
<dbReference type="InterPro" id="IPR049883">
    <property type="entry name" value="NOTCH1_EGF-like"/>
</dbReference>
<dbReference type="FunFam" id="2.10.25.10:FF:000038">
    <property type="entry name" value="Fibrillin 2"/>
    <property type="match status" value="2"/>
</dbReference>
<dbReference type="FunFam" id="2.10.25.10:FF:000014">
    <property type="entry name" value="Latent-transforming growth factor beta-binding protein 3"/>
    <property type="match status" value="1"/>
</dbReference>
<feature type="transmembrane region" description="Helical" evidence="18">
    <location>
        <begin position="606"/>
        <end position="626"/>
    </location>
</feature>
<feature type="transmembrane region" description="Helical" evidence="18">
    <location>
        <begin position="505"/>
        <end position="528"/>
    </location>
</feature>
<feature type="chain" id="PRO_5039913833" evidence="19">
    <location>
        <begin position="22"/>
        <end position="790"/>
    </location>
</feature>
<dbReference type="InterPro" id="IPR000742">
    <property type="entry name" value="EGF"/>
</dbReference>
<keyword evidence="7 19" id="KW-0732">Signal</keyword>
<dbReference type="GeneTree" id="ENSGT00940000160578"/>
<dbReference type="InterPro" id="IPR000832">
    <property type="entry name" value="GPCR_2_secretin-like"/>
</dbReference>
<evidence type="ECO:0000256" key="18">
    <source>
        <dbReference type="SAM" id="Phobius"/>
    </source>
</evidence>
<reference evidence="23" key="2">
    <citation type="submission" date="2025-09" db="UniProtKB">
        <authorList>
            <consortium name="Ensembl"/>
        </authorList>
    </citation>
    <scope>IDENTIFICATION</scope>
</reference>
<dbReference type="GO" id="GO:0007189">
    <property type="term" value="P:adenylate cyclase-activating G protein-coupled receptor signaling pathway"/>
    <property type="evidence" value="ECO:0007669"/>
    <property type="project" value="TreeGrafter"/>
</dbReference>
<feature type="domain" description="G-protein coupled receptors family 2 profile 2" evidence="22">
    <location>
        <begin position="503"/>
        <end position="743"/>
    </location>
</feature>
<feature type="domain" description="GAIN-B" evidence="21">
    <location>
        <begin position="333"/>
        <end position="498"/>
    </location>
</feature>
<dbReference type="GO" id="GO:0005509">
    <property type="term" value="F:calcium ion binding"/>
    <property type="evidence" value="ECO:0007669"/>
    <property type="project" value="InterPro"/>
</dbReference>
<keyword evidence="3" id="KW-1003">Cell membrane</keyword>
<keyword evidence="14" id="KW-0325">Glycoprotein</keyword>
<dbReference type="Gene3D" id="2.60.220.50">
    <property type="match status" value="1"/>
</dbReference>
<evidence type="ECO:0000259" key="20">
    <source>
        <dbReference type="PROSITE" id="PS50026"/>
    </source>
</evidence>
<evidence type="ECO:0000256" key="7">
    <source>
        <dbReference type="ARBA" id="ARBA00022729"/>
    </source>
</evidence>
<dbReference type="GO" id="GO:0007166">
    <property type="term" value="P:cell surface receptor signaling pathway"/>
    <property type="evidence" value="ECO:0007669"/>
    <property type="project" value="InterPro"/>
</dbReference>
<keyword evidence="15" id="KW-0807">Transducer</keyword>
<dbReference type="GO" id="GO:0005886">
    <property type="term" value="C:plasma membrane"/>
    <property type="evidence" value="ECO:0007669"/>
    <property type="project" value="UniProtKB-SubCell"/>
</dbReference>
<name>A0A9J8D9B4_CYPCA</name>
<evidence type="ECO:0000259" key="22">
    <source>
        <dbReference type="PROSITE" id="PS50261"/>
    </source>
</evidence>
<dbReference type="Pfam" id="PF00002">
    <property type="entry name" value="7tm_2"/>
    <property type="match status" value="1"/>
</dbReference>
<dbReference type="GO" id="GO:0004930">
    <property type="term" value="F:G protein-coupled receptor activity"/>
    <property type="evidence" value="ECO:0007669"/>
    <property type="project" value="UniProtKB-KW"/>
</dbReference>
<dbReference type="Pfam" id="PF07645">
    <property type="entry name" value="EGF_CA"/>
    <property type="match status" value="3"/>
</dbReference>
<dbReference type="FunFam" id="1.20.1070.10:FF:000136">
    <property type="entry name" value="Adhesion G protein-coupled receptor E5"/>
    <property type="match status" value="1"/>
</dbReference>
<dbReference type="Pfam" id="PF01825">
    <property type="entry name" value="GPS"/>
    <property type="match status" value="1"/>
</dbReference>
<dbReference type="AlphaFoldDB" id="A0A9J8D9B4"/>
<evidence type="ECO:0000256" key="3">
    <source>
        <dbReference type="ARBA" id="ARBA00022475"/>
    </source>
</evidence>
<evidence type="ECO:0000256" key="4">
    <source>
        <dbReference type="ARBA" id="ARBA00022525"/>
    </source>
</evidence>
<dbReference type="GO" id="GO:0005576">
    <property type="term" value="C:extracellular region"/>
    <property type="evidence" value="ECO:0007669"/>
    <property type="project" value="UniProtKB-SubCell"/>
</dbReference>
<evidence type="ECO:0000256" key="14">
    <source>
        <dbReference type="ARBA" id="ARBA00023180"/>
    </source>
</evidence>
<feature type="domain" description="EGF-like" evidence="20">
    <location>
        <begin position="139"/>
        <end position="176"/>
    </location>
</feature>
<keyword evidence="6 18" id="KW-0812">Transmembrane</keyword>
<dbReference type="PROSITE" id="PS00010">
    <property type="entry name" value="ASX_HYDROXYL"/>
    <property type="match status" value="3"/>
</dbReference>
<accession>A0A9J8D9B4</accession>
<keyword evidence="11 18" id="KW-0472">Membrane</keyword>
<keyword evidence="10" id="KW-0297">G-protein coupled receptor</keyword>
<evidence type="ECO:0000256" key="2">
    <source>
        <dbReference type="ARBA" id="ARBA00004651"/>
    </source>
</evidence>
<evidence type="ECO:0000256" key="13">
    <source>
        <dbReference type="ARBA" id="ARBA00023170"/>
    </source>
</evidence>
<dbReference type="Gene3D" id="1.20.1070.10">
    <property type="entry name" value="Rhodopsin 7-helix transmembrane proteins"/>
    <property type="match status" value="1"/>
</dbReference>
<evidence type="ECO:0000256" key="1">
    <source>
        <dbReference type="ARBA" id="ARBA00004613"/>
    </source>
</evidence>
<evidence type="ECO:0000256" key="16">
    <source>
        <dbReference type="PROSITE-ProRule" id="PRU00076"/>
    </source>
</evidence>
<dbReference type="PRINTS" id="PR01128">
    <property type="entry name" value="EMR1HORMONER"/>
</dbReference>
<dbReference type="SUPFAM" id="SSF57196">
    <property type="entry name" value="EGF/Laminin"/>
    <property type="match status" value="3"/>
</dbReference>
<feature type="transmembrane region" description="Helical" evidence="18">
    <location>
        <begin position="720"/>
        <end position="742"/>
    </location>
</feature>
<feature type="transmembrane region" description="Helical" evidence="18">
    <location>
        <begin position="564"/>
        <end position="586"/>
    </location>
</feature>
<evidence type="ECO:0000256" key="17">
    <source>
        <dbReference type="SAM" id="MobiDB-lite"/>
    </source>
</evidence>
<organism evidence="23 24">
    <name type="scientific">Cyprinus carpio carpio</name>
    <dbReference type="NCBI Taxonomy" id="630221"/>
    <lineage>
        <taxon>Eukaryota</taxon>
        <taxon>Metazoa</taxon>
        <taxon>Chordata</taxon>
        <taxon>Craniata</taxon>
        <taxon>Vertebrata</taxon>
        <taxon>Euteleostomi</taxon>
        <taxon>Actinopterygii</taxon>
        <taxon>Neopterygii</taxon>
        <taxon>Teleostei</taxon>
        <taxon>Ostariophysi</taxon>
        <taxon>Cypriniformes</taxon>
        <taxon>Cyprinidae</taxon>
        <taxon>Cyprininae</taxon>
        <taxon>Cyprinus</taxon>
    </lineage>
</organism>
<dbReference type="PROSITE" id="PS50261">
    <property type="entry name" value="G_PROTEIN_RECEP_F2_4"/>
    <property type="match status" value="1"/>
</dbReference>
<dbReference type="InterPro" id="IPR001740">
    <property type="entry name" value="GPCR_2_EMR1-like_rcpt"/>
</dbReference>
<evidence type="ECO:0000259" key="21">
    <source>
        <dbReference type="PROSITE" id="PS50221"/>
    </source>
</evidence>
<dbReference type="InterPro" id="IPR046338">
    <property type="entry name" value="GAIN_dom_sf"/>
</dbReference>
<protein>
    <submittedName>
        <fullName evidence="23">Si:ch211-241f5.3</fullName>
    </submittedName>
</protein>
<keyword evidence="4" id="KW-0964">Secreted</keyword>
<evidence type="ECO:0000313" key="23">
    <source>
        <dbReference type="Ensembl" id="ENSCCRP00000173895.1"/>
    </source>
</evidence>
<evidence type="ECO:0000256" key="8">
    <source>
        <dbReference type="ARBA" id="ARBA00022737"/>
    </source>
</evidence>
<keyword evidence="24" id="KW-1185">Reference proteome</keyword>
<dbReference type="GO" id="GO:0030855">
    <property type="term" value="P:epithelial cell differentiation"/>
    <property type="evidence" value="ECO:0007669"/>
    <property type="project" value="UniProtKB-ARBA"/>
</dbReference>
<keyword evidence="5 16" id="KW-0245">EGF-like domain</keyword>
<dbReference type="PANTHER" id="PTHR12011">
    <property type="entry name" value="ADHESION G-PROTEIN COUPLED RECEPTOR"/>
    <property type="match status" value="1"/>
</dbReference>
<keyword evidence="13" id="KW-0675">Receptor</keyword>
<dbReference type="InterPro" id="IPR001881">
    <property type="entry name" value="EGF-like_Ca-bd_dom"/>
</dbReference>
<dbReference type="SMART" id="SM00303">
    <property type="entry name" value="GPS"/>
    <property type="match status" value="1"/>
</dbReference>
<feature type="transmembrane region" description="Helical" evidence="18">
    <location>
        <begin position="540"/>
        <end position="558"/>
    </location>
</feature>
<evidence type="ECO:0000256" key="6">
    <source>
        <dbReference type="ARBA" id="ARBA00022692"/>
    </source>
</evidence>
<evidence type="ECO:0000256" key="19">
    <source>
        <dbReference type="SAM" id="SignalP"/>
    </source>
</evidence>
<feature type="domain" description="EGF-like" evidence="20">
    <location>
        <begin position="38"/>
        <end position="76"/>
    </location>
</feature>
<comment type="caution">
    <text evidence="16">Lacks conserved residue(s) required for the propagation of feature annotation.</text>
</comment>
<dbReference type="PROSITE" id="PS50221">
    <property type="entry name" value="GAIN_B"/>
    <property type="match status" value="1"/>
</dbReference>
<dbReference type="Ensembl" id="ENSCCRT00000175752.1">
    <property type="protein sequence ID" value="ENSCCRP00000173895.1"/>
    <property type="gene ID" value="ENSCCRG00000038496.2"/>
</dbReference>
<feature type="signal peptide" evidence="19">
    <location>
        <begin position="1"/>
        <end position="21"/>
    </location>
</feature>
<dbReference type="SUPFAM" id="SSF81321">
    <property type="entry name" value="Family A G protein-coupled receptor-like"/>
    <property type="match status" value="1"/>
</dbReference>
<evidence type="ECO:0000256" key="10">
    <source>
        <dbReference type="ARBA" id="ARBA00023040"/>
    </source>
</evidence>
<evidence type="ECO:0000256" key="9">
    <source>
        <dbReference type="ARBA" id="ARBA00022989"/>
    </source>
</evidence>
<dbReference type="InterPro" id="IPR000152">
    <property type="entry name" value="EGF-type_Asp/Asn_hydroxyl_site"/>
</dbReference>
<evidence type="ECO:0000256" key="12">
    <source>
        <dbReference type="ARBA" id="ARBA00023157"/>
    </source>
</evidence>
<keyword evidence="12" id="KW-1015">Disulfide bond</keyword>
<reference evidence="23" key="1">
    <citation type="submission" date="2025-08" db="UniProtKB">
        <authorList>
            <consortium name="Ensembl"/>
        </authorList>
    </citation>
    <scope>IDENTIFICATION</scope>
</reference>
<dbReference type="InterPro" id="IPR017981">
    <property type="entry name" value="GPCR_2-like_7TM"/>
</dbReference>
<keyword evidence="9 18" id="KW-1133">Transmembrane helix</keyword>
<dbReference type="PANTHER" id="PTHR12011:SF433">
    <property type="entry name" value="ADHESION G PROTEIN-COUPLED RECEPTOR E1-LIKE-RELATED"/>
    <property type="match status" value="1"/>
</dbReference>
<evidence type="ECO:0000256" key="5">
    <source>
        <dbReference type="ARBA" id="ARBA00022536"/>
    </source>
</evidence>
<dbReference type="PROSITE" id="PS01187">
    <property type="entry name" value="EGF_CA"/>
    <property type="match status" value="2"/>
</dbReference>
<evidence type="ECO:0000256" key="11">
    <source>
        <dbReference type="ARBA" id="ARBA00023136"/>
    </source>
</evidence>
<feature type="region of interest" description="Disordered" evidence="17">
    <location>
        <begin position="769"/>
        <end position="790"/>
    </location>
</feature>
<feature type="compositionally biased region" description="Polar residues" evidence="17">
    <location>
        <begin position="769"/>
        <end position="780"/>
    </location>
</feature>
<feature type="compositionally biased region" description="Basic and acidic residues" evidence="17">
    <location>
        <begin position="781"/>
        <end position="790"/>
    </location>
</feature>
<proteinExistence type="predicted"/>
<feature type="transmembrane region" description="Helical" evidence="18">
    <location>
        <begin position="690"/>
        <end position="708"/>
    </location>
</feature>
<comment type="subcellular location">
    <subcellularLocation>
        <location evidence="2">Cell membrane</location>
        <topology evidence="2">Multi-pass membrane protein</topology>
    </subcellularLocation>
    <subcellularLocation>
        <location evidence="1">Secreted</location>
    </subcellularLocation>
</comment>
<dbReference type="PRINTS" id="PR00249">
    <property type="entry name" value="GPCRSECRETIN"/>
</dbReference>
<feature type="domain" description="EGF-like" evidence="20">
    <location>
        <begin position="88"/>
        <end position="126"/>
    </location>
</feature>
<dbReference type="Gene3D" id="2.10.25.10">
    <property type="entry name" value="Laminin"/>
    <property type="match status" value="3"/>
</dbReference>
<sequence length="790" mass="87457">MRHMYLLSLVLLLALTENILMQTNCGDGYIKRRGKCVDENECESDPSICGKNATCFNTVGSYYCQCHEGFTTNSAYNFTPEDGIECEDINECVVGSADCGPNTKCVNSEGGYYCTCEAGYISSNGKDIFNPRQGVQCIDTDECNNTSFCGKHASCHNTAGGFYCICDAGFRLKSGETNFTDTSELCESVCDVDKSICGGGVCKNIKNGHECLCSSGFTNYGHKQMKCTELMCDRLLNERKASQAFPEFKKLVSLMTNSCLNQSEPVSMNNSTGDKRDSTQGDGDGERFLQAFLNALDDLLHGGFSSDNAKVSALFSIVESMLKLIGPQLSASQTRRVSAKTDVELLLKRGNSPPEGEFMMNTSGAQFTSHWDTATGNNHLGFTTAALLSYKGLEESLNCSFDHLKTQQKQTFKINSKVVTATVSNKETTNLTKPINLTFSHLEKKNEEHMCVFWDPELDGGAWSTRGCTTVISSADQTDCSCSHLSSFAVLMALYDIGDVYELRVVTLVGLSLSLICFFICIVTFYFVRSIQSTRNTIHLHLCISLFIAYFVFLVGITRTENKVGCAVVAGILHYFFLASFCWMCLEGVQLFRMVVLVFNTTLRPIYMFAAGYGVPAVIVAISATANASGYGTDKHCWLSIQDGFIWSFYGPVCIIIIANVFFFLITIWKLAEKFSSLNPDLDSLHKIKAFTVTAIAQLCILGIMWVFGCFQFNENTLAMSYIFTILSSLQGVLMFIMHCWLSKQVRDEYAKFLSCICTPQKRKYSEFTSNQTSKQQASRSDTHTGESHI</sequence>
<dbReference type="SMART" id="SM00179">
    <property type="entry name" value="EGF_CA"/>
    <property type="match status" value="4"/>
</dbReference>
<dbReference type="InterPro" id="IPR000203">
    <property type="entry name" value="GPS"/>
</dbReference>
<evidence type="ECO:0000256" key="15">
    <source>
        <dbReference type="ARBA" id="ARBA00023224"/>
    </source>
</evidence>
<dbReference type="SMART" id="SM00181">
    <property type="entry name" value="EGF"/>
    <property type="match status" value="4"/>
</dbReference>
<dbReference type="InterPro" id="IPR018097">
    <property type="entry name" value="EGF_Ca-bd_CS"/>
</dbReference>
<dbReference type="CDD" id="cd00054">
    <property type="entry name" value="EGF_CA"/>
    <property type="match status" value="3"/>
</dbReference>
<dbReference type="Proteomes" id="UP001108240">
    <property type="component" value="Unplaced"/>
</dbReference>
<evidence type="ECO:0000313" key="24">
    <source>
        <dbReference type="Proteomes" id="UP001108240"/>
    </source>
</evidence>
<dbReference type="PROSITE" id="PS50026">
    <property type="entry name" value="EGF_3"/>
    <property type="match status" value="3"/>
</dbReference>